<evidence type="ECO:0000256" key="1">
    <source>
        <dbReference type="ARBA" id="ARBA00007074"/>
    </source>
</evidence>
<dbReference type="EMBL" id="SMYO01000001">
    <property type="protein sequence ID" value="TDK64750.1"/>
    <property type="molecule type" value="Genomic_DNA"/>
</dbReference>
<keyword evidence="5" id="KW-0378">Hydrolase</keyword>
<keyword evidence="7" id="KW-0961">Cell wall biogenesis/degradation</keyword>
<dbReference type="PANTHER" id="PTHR47360:SF1">
    <property type="entry name" value="ENDOPEPTIDASE NLPC-RELATED"/>
    <property type="match status" value="1"/>
</dbReference>
<dbReference type="EMBL" id="JAVGVR010000001">
    <property type="protein sequence ID" value="MDQ6597041.1"/>
    <property type="molecule type" value="Genomic_DNA"/>
</dbReference>
<dbReference type="GO" id="GO:0006508">
    <property type="term" value="P:proteolysis"/>
    <property type="evidence" value="ECO:0007669"/>
    <property type="project" value="UniProtKB-KW"/>
</dbReference>
<dbReference type="InterPro" id="IPR038765">
    <property type="entry name" value="Papain-like_cys_pep_sf"/>
</dbReference>
<keyword evidence="6" id="KW-0788">Thiol protease</keyword>
<keyword evidence="14" id="KW-1185">Reference proteome</keyword>
<evidence type="ECO:0000256" key="7">
    <source>
        <dbReference type="ARBA" id="ARBA00023316"/>
    </source>
</evidence>
<evidence type="ECO:0000256" key="4">
    <source>
        <dbReference type="ARBA" id="ARBA00022737"/>
    </source>
</evidence>
<evidence type="ECO:0000259" key="9">
    <source>
        <dbReference type="PROSITE" id="PS51782"/>
    </source>
</evidence>
<keyword evidence="2" id="KW-0645">Protease</keyword>
<dbReference type="AlphaFoldDB" id="A0A4R5VYQ1"/>
<keyword evidence="4" id="KW-0677">Repeat</keyword>
<feature type="domain" description="NlpC/P60" evidence="10">
    <location>
        <begin position="150"/>
        <end position="268"/>
    </location>
</feature>
<dbReference type="Proteomes" id="UP001178888">
    <property type="component" value="Unassembled WGS sequence"/>
</dbReference>
<evidence type="ECO:0000259" key="10">
    <source>
        <dbReference type="PROSITE" id="PS51935"/>
    </source>
</evidence>
<dbReference type="RefSeq" id="WP_133332378.1">
    <property type="nucleotide sequence ID" value="NZ_JAVGVR010000001.1"/>
</dbReference>
<dbReference type="PANTHER" id="PTHR47360">
    <property type="entry name" value="MUREIN DD-ENDOPEPTIDASE MEPS/MUREIN LD-CARBOXYPEPTIDASE"/>
    <property type="match status" value="1"/>
</dbReference>
<evidence type="ECO:0000256" key="3">
    <source>
        <dbReference type="ARBA" id="ARBA00022729"/>
    </source>
</evidence>
<dbReference type="GO" id="GO:0071555">
    <property type="term" value="P:cell wall organization"/>
    <property type="evidence" value="ECO:0007669"/>
    <property type="project" value="UniProtKB-KW"/>
</dbReference>
<evidence type="ECO:0000313" key="13">
    <source>
        <dbReference type="Proteomes" id="UP000295132"/>
    </source>
</evidence>
<dbReference type="InterPro" id="IPR000064">
    <property type="entry name" value="NLP_P60_dom"/>
</dbReference>
<feature type="signal peptide" evidence="8">
    <location>
        <begin position="1"/>
        <end position="25"/>
    </location>
</feature>
<evidence type="ECO:0000313" key="14">
    <source>
        <dbReference type="Proteomes" id="UP001178888"/>
    </source>
</evidence>
<accession>A0A4R5VYQ1</accession>
<dbReference type="Proteomes" id="UP000295132">
    <property type="component" value="Unassembled WGS sequence"/>
</dbReference>
<feature type="domain" description="LysM" evidence="9">
    <location>
        <begin position="86"/>
        <end position="129"/>
    </location>
</feature>
<dbReference type="InterPro" id="IPR018392">
    <property type="entry name" value="LysM"/>
</dbReference>
<proteinExistence type="inferred from homology"/>
<organism evidence="12 13">
    <name type="scientific">Bacillus salipaludis</name>
    <dbReference type="NCBI Taxonomy" id="2547811"/>
    <lineage>
        <taxon>Bacteria</taxon>
        <taxon>Bacillati</taxon>
        <taxon>Bacillota</taxon>
        <taxon>Bacilli</taxon>
        <taxon>Bacillales</taxon>
        <taxon>Bacillaceae</taxon>
        <taxon>Bacillus</taxon>
    </lineage>
</organism>
<name>A0A4R5VYQ1_9BACI</name>
<gene>
    <name evidence="12" type="ORF">E2K98_00450</name>
    <name evidence="11" type="ORF">RCG21_11870</name>
</gene>
<dbReference type="FunFam" id="3.90.1720.10:FF:000009">
    <property type="entry name" value="Peptidoglycan endopeptidase LytF"/>
    <property type="match status" value="1"/>
</dbReference>
<dbReference type="CDD" id="cd00118">
    <property type="entry name" value="LysM"/>
    <property type="match status" value="2"/>
</dbReference>
<evidence type="ECO:0000256" key="2">
    <source>
        <dbReference type="ARBA" id="ARBA00022670"/>
    </source>
</evidence>
<comment type="similarity">
    <text evidence="1">Belongs to the peptidase C40 family.</text>
</comment>
<dbReference type="Gene3D" id="3.10.350.10">
    <property type="entry name" value="LysM domain"/>
    <property type="match status" value="2"/>
</dbReference>
<dbReference type="PROSITE" id="PS51782">
    <property type="entry name" value="LYSM"/>
    <property type="match status" value="2"/>
</dbReference>
<dbReference type="Pfam" id="PF01476">
    <property type="entry name" value="LysM"/>
    <property type="match status" value="2"/>
</dbReference>
<feature type="chain" id="PRO_5044608874" evidence="8">
    <location>
        <begin position="26"/>
        <end position="268"/>
    </location>
</feature>
<protein>
    <submittedName>
        <fullName evidence="11">LysM peptidoglycan-binding domain-containing protein</fullName>
    </submittedName>
    <submittedName>
        <fullName evidence="12">Peptidoglycan endopeptidase</fullName>
    </submittedName>
</protein>
<dbReference type="InterPro" id="IPR036779">
    <property type="entry name" value="LysM_dom_sf"/>
</dbReference>
<dbReference type="Gene3D" id="3.90.1720.10">
    <property type="entry name" value="endopeptidase domain like (from Nostoc punctiforme)"/>
    <property type="match status" value="1"/>
</dbReference>
<dbReference type="GO" id="GO:0008234">
    <property type="term" value="F:cysteine-type peptidase activity"/>
    <property type="evidence" value="ECO:0007669"/>
    <property type="project" value="UniProtKB-KW"/>
</dbReference>
<reference evidence="11" key="2">
    <citation type="submission" date="2023-08" db="EMBL/GenBank/DDBJ databases">
        <title>Nitrogen cycling bacteria in agricultural field soils.</title>
        <authorList>
            <person name="Jang J."/>
        </authorList>
    </citation>
    <scope>NUCLEOTIDE SEQUENCE</scope>
    <source>
        <strain evidence="11">PS3-36</strain>
    </source>
</reference>
<sequence length="268" mass="29520">MKKKLLTLVAATVFGTSLYSTSAMAMNIKVKKGDTLSKYSKQYHISVAKIKSANKLKNDRIIVGQNINIPVNGKSVAKVSTTPTSYIYTVKKGDTLSGIAKKYHTTVNQLKSLNGLKTDFIRLGQKLKVSGKMTTQSIKTNETTSSTAEELNSDQLIRDAKAVIGTPYKWGGTTTSGFDCSGFIYYVIKKQKPISRQTVAGYWSMMKPVSSLSVGDFVYYETYKSGPSHMGIYVGNGKFIHSGSSQGVEISDMDNSYWKPRYLGARQF</sequence>
<evidence type="ECO:0000256" key="6">
    <source>
        <dbReference type="ARBA" id="ARBA00022807"/>
    </source>
</evidence>
<dbReference type="SUPFAM" id="SSF54106">
    <property type="entry name" value="LysM domain"/>
    <property type="match status" value="2"/>
</dbReference>
<dbReference type="SMART" id="SM00257">
    <property type="entry name" value="LysM"/>
    <property type="match status" value="2"/>
</dbReference>
<feature type="domain" description="LysM" evidence="9">
    <location>
        <begin position="26"/>
        <end position="69"/>
    </location>
</feature>
<evidence type="ECO:0000256" key="8">
    <source>
        <dbReference type="SAM" id="SignalP"/>
    </source>
</evidence>
<evidence type="ECO:0000313" key="11">
    <source>
        <dbReference type="EMBL" id="MDQ6597041.1"/>
    </source>
</evidence>
<reference evidence="12 13" key="1">
    <citation type="submission" date="2019-03" db="EMBL/GenBank/DDBJ databases">
        <title>Bacillus niacini sp. nov. a Nicotinate-Metabolizing Mesophile Isolated from Soil.</title>
        <authorList>
            <person name="Zhang G."/>
        </authorList>
    </citation>
    <scope>NUCLEOTIDE SEQUENCE [LARGE SCALE GENOMIC DNA]</scope>
    <source>
        <strain evidence="12 13">WN066</strain>
    </source>
</reference>
<evidence type="ECO:0000313" key="12">
    <source>
        <dbReference type="EMBL" id="TDK64750.1"/>
    </source>
</evidence>
<dbReference type="PROSITE" id="PS51935">
    <property type="entry name" value="NLPC_P60"/>
    <property type="match status" value="1"/>
</dbReference>
<dbReference type="SUPFAM" id="SSF54001">
    <property type="entry name" value="Cysteine proteinases"/>
    <property type="match status" value="1"/>
</dbReference>
<dbReference type="InterPro" id="IPR052062">
    <property type="entry name" value="Murein_DD/LD_carboxypeptidase"/>
</dbReference>
<comment type="caution">
    <text evidence="12">The sequence shown here is derived from an EMBL/GenBank/DDBJ whole genome shotgun (WGS) entry which is preliminary data.</text>
</comment>
<evidence type="ECO:0000256" key="5">
    <source>
        <dbReference type="ARBA" id="ARBA00022801"/>
    </source>
</evidence>
<dbReference type="Pfam" id="PF00877">
    <property type="entry name" value="NLPC_P60"/>
    <property type="match status" value="1"/>
</dbReference>
<keyword evidence="3 8" id="KW-0732">Signal</keyword>